<evidence type="ECO:0000256" key="19">
    <source>
        <dbReference type="PIRSR" id="PIRSR038895-2"/>
    </source>
</evidence>
<dbReference type="InterPro" id="IPR036565">
    <property type="entry name" value="Mur-like_cat_sf"/>
</dbReference>
<evidence type="ECO:0000256" key="5">
    <source>
        <dbReference type="ARBA" id="ARBA00008276"/>
    </source>
</evidence>
<evidence type="ECO:0000256" key="15">
    <source>
        <dbReference type="ARBA" id="ARBA00023136"/>
    </source>
</evidence>
<dbReference type="PANTHER" id="PTHR11136:SF5">
    <property type="entry name" value="FOLYLPOLYGLUTAMATE SYNTHASE, MITOCHONDRIAL"/>
    <property type="match status" value="1"/>
</dbReference>
<dbReference type="InterPro" id="IPR023600">
    <property type="entry name" value="Folylpolyglutamate_synth_euk"/>
</dbReference>
<comment type="similarity">
    <text evidence="5 17">Belongs to the folylpolyglutamate synthase family.</text>
</comment>
<comment type="cofactor">
    <cofactor evidence="17">
        <name>a monovalent cation</name>
        <dbReference type="ChEBI" id="CHEBI:60242"/>
    </cofactor>
    <text evidence="17">A monovalent cation.</text>
</comment>
<dbReference type="Proteomes" id="UP000580250">
    <property type="component" value="Unassembled WGS sequence"/>
</dbReference>
<dbReference type="GO" id="GO:0005759">
    <property type="term" value="C:mitochondrial matrix"/>
    <property type="evidence" value="ECO:0007669"/>
    <property type="project" value="UniProtKB-SubCell"/>
</dbReference>
<evidence type="ECO:0000256" key="10">
    <source>
        <dbReference type="ARBA" id="ARBA00022741"/>
    </source>
</evidence>
<comment type="function">
    <text evidence="17">Catalyzes conversion of folates to polyglutamate derivatives allowing concentration of folate compounds in the cell and the intracellular retention of these cofactors, which are important substrates for most of the folate-dependent enzymes that are involved in one-carbon transfer reactions involved in purine, pyrimidine and amino acid synthesis.</text>
</comment>
<evidence type="ECO:0000256" key="11">
    <source>
        <dbReference type="ARBA" id="ARBA00022792"/>
    </source>
</evidence>
<evidence type="ECO:0000256" key="3">
    <source>
        <dbReference type="ARBA" id="ARBA00004496"/>
    </source>
</evidence>
<evidence type="ECO:0000256" key="13">
    <source>
        <dbReference type="ARBA" id="ARBA00022842"/>
    </source>
</evidence>
<dbReference type="GO" id="GO:0004326">
    <property type="term" value="F:tetrahydrofolylpolyglutamate synthase activity"/>
    <property type="evidence" value="ECO:0007669"/>
    <property type="project" value="UniProtKB-EC"/>
</dbReference>
<keyword evidence="15" id="KW-0472">Membrane</keyword>
<evidence type="ECO:0000256" key="9">
    <source>
        <dbReference type="ARBA" id="ARBA00022723"/>
    </source>
</evidence>
<evidence type="ECO:0000256" key="1">
    <source>
        <dbReference type="ARBA" id="ARBA00004273"/>
    </source>
</evidence>
<dbReference type="InterPro" id="IPR001645">
    <property type="entry name" value="Folylpolyglutamate_synth"/>
</dbReference>
<feature type="binding site" evidence="18">
    <location>
        <position position="399"/>
    </location>
    <ligand>
        <name>ATP</name>
        <dbReference type="ChEBI" id="CHEBI:30616"/>
    </ligand>
</feature>
<dbReference type="GO" id="GO:0005524">
    <property type="term" value="F:ATP binding"/>
    <property type="evidence" value="ECO:0007669"/>
    <property type="project" value="UniProtKB-KW"/>
</dbReference>
<dbReference type="GO" id="GO:0046872">
    <property type="term" value="F:metal ion binding"/>
    <property type="evidence" value="ECO:0007669"/>
    <property type="project" value="UniProtKB-KW"/>
</dbReference>
<dbReference type="Gene3D" id="3.40.1190.10">
    <property type="entry name" value="Mur-like, catalytic domain"/>
    <property type="match status" value="1"/>
</dbReference>
<keyword evidence="6" id="KW-0963">Cytoplasm</keyword>
<dbReference type="NCBIfam" id="TIGR01499">
    <property type="entry name" value="folC"/>
    <property type="match status" value="1"/>
</dbReference>
<name>A0A6V7URS4_MELEN</name>
<feature type="binding site" evidence="19">
    <location>
        <position position="246"/>
    </location>
    <ligand>
        <name>Mg(2+)</name>
        <dbReference type="ChEBI" id="CHEBI:18420"/>
        <label>1</label>
    </ligand>
</feature>
<evidence type="ECO:0000256" key="16">
    <source>
        <dbReference type="ARBA" id="ARBA00047493"/>
    </source>
</evidence>
<evidence type="ECO:0000313" key="20">
    <source>
        <dbReference type="EMBL" id="CAD2164254.1"/>
    </source>
</evidence>
<comment type="catalytic activity">
    <reaction evidence="16 17">
        <text>(6S)-5,6,7,8-tetrahydrofolyl-(gamma-L-Glu)(n) + L-glutamate + ATP = (6S)-5,6,7,8-tetrahydrofolyl-(gamma-L-Glu)(n+1) + ADP + phosphate + H(+)</text>
        <dbReference type="Rhea" id="RHEA:10580"/>
        <dbReference type="Rhea" id="RHEA-COMP:14738"/>
        <dbReference type="Rhea" id="RHEA-COMP:14740"/>
        <dbReference type="ChEBI" id="CHEBI:15378"/>
        <dbReference type="ChEBI" id="CHEBI:29985"/>
        <dbReference type="ChEBI" id="CHEBI:30616"/>
        <dbReference type="ChEBI" id="CHEBI:43474"/>
        <dbReference type="ChEBI" id="CHEBI:141005"/>
        <dbReference type="ChEBI" id="CHEBI:456216"/>
        <dbReference type="EC" id="6.3.2.17"/>
    </reaction>
</comment>
<proteinExistence type="inferred from homology"/>
<protein>
    <recommendedName>
        <fullName evidence="17">Folylpolyglutamate synthase</fullName>
        <ecNumber evidence="17">6.3.2.17</ecNumber>
    </recommendedName>
    <alternativeName>
        <fullName evidence="17">Folylpoly-gamma-glutamate synthetase</fullName>
    </alternativeName>
    <alternativeName>
        <fullName evidence="17">Tetrahydrofolylpolyglutamate synthase</fullName>
    </alternativeName>
</protein>
<keyword evidence="7 17" id="KW-0554">One-carbon metabolism</keyword>
<dbReference type="EMBL" id="CAJEWN010000102">
    <property type="protein sequence ID" value="CAD2164254.1"/>
    <property type="molecule type" value="Genomic_DNA"/>
</dbReference>
<dbReference type="InterPro" id="IPR018109">
    <property type="entry name" value="Folylpolyglutamate_synth_CS"/>
</dbReference>
<dbReference type="SUPFAM" id="SSF53623">
    <property type="entry name" value="MurD-like peptide ligases, catalytic domain"/>
    <property type="match status" value="1"/>
</dbReference>
<dbReference type="OrthoDB" id="5212574at2759"/>
<dbReference type="GO" id="GO:0005743">
    <property type="term" value="C:mitochondrial inner membrane"/>
    <property type="evidence" value="ECO:0007669"/>
    <property type="project" value="UniProtKB-SubCell"/>
</dbReference>
<dbReference type="PANTHER" id="PTHR11136">
    <property type="entry name" value="FOLYLPOLYGLUTAMATE SYNTHASE-RELATED"/>
    <property type="match status" value="1"/>
</dbReference>
<keyword evidence="11" id="KW-0999">Mitochondrion inner membrane</keyword>
<keyword evidence="12 18" id="KW-0067">ATP-binding</keyword>
<evidence type="ECO:0000256" key="7">
    <source>
        <dbReference type="ARBA" id="ARBA00022563"/>
    </source>
</evidence>
<comment type="pathway">
    <text evidence="4 17">Cofactor biosynthesis; tetrahydrofolylpolyglutamate biosynthesis.</text>
</comment>
<organism evidence="20 21">
    <name type="scientific">Meloidogyne enterolobii</name>
    <name type="common">Root-knot nematode worm</name>
    <name type="synonym">Meloidogyne mayaguensis</name>
    <dbReference type="NCBI Taxonomy" id="390850"/>
    <lineage>
        <taxon>Eukaryota</taxon>
        <taxon>Metazoa</taxon>
        <taxon>Ecdysozoa</taxon>
        <taxon>Nematoda</taxon>
        <taxon>Chromadorea</taxon>
        <taxon>Rhabditida</taxon>
        <taxon>Tylenchina</taxon>
        <taxon>Tylenchomorpha</taxon>
        <taxon>Tylenchoidea</taxon>
        <taxon>Meloidogynidae</taxon>
        <taxon>Meloidogyninae</taxon>
        <taxon>Meloidogyne</taxon>
    </lineage>
</organism>
<keyword evidence="14" id="KW-0496">Mitochondrion</keyword>
<feature type="binding site" evidence="19">
    <location>
        <position position="218"/>
    </location>
    <ligand>
        <name>Mg(2+)</name>
        <dbReference type="ChEBI" id="CHEBI:18420"/>
        <label>1</label>
    </ligand>
</feature>
<comment type="caution">
    <text evidence="20">The sequence shown here is derived from an EMBL/GenBank/DDBJ whole genome shotgun (WGS) entry which is preliminary data.</text>
</comment>
<dbReference type="UniPathway" id="UPA00850"/>
<keyword evidence="9 19" id="KW-0479">Metal-binding</keyword>
<evidence type="ECO:0000256" key="4">
    <source>
        <dbReference type="ARBA" id="ARBA00005150"/>
    </source>
</evidence>
<dbReference type="GO" id="GO:0006730">
    <property type="term" value="P:one-carbon metabolic process"/>
    <property type="evidence" value="ECO:0007669"/>
    <property type="project" value="UniProtKB-KW"/>
</dbReference>
<gene>
    <name evidence="20" type="ORF">MENT_LOCUS16477</name>
</gene>
<reference evidence="20 21" key="1">
    <citation type="submission" date="2020-08" db="EMBL/GenBank/DDBJ databases">
        <authorList>
            <person name="Koutsovoulos G."/>
            <person name="Danchin GJ E."/>
        </authorList>
    </citation>
    <scope>NUCLEOTIDE SEQUENCE [LARGE SCALE GENOMIC DNA]</scope>
</reference>
<dbReference type="PIRSF" id="PIRSF038895">
    <property type="entry name" value="FPGS"/>
    <property type="match status" value="1"/>
</dbReference>
<keyword evidence="13 19" id="KW-0460">Magnesium</keyword>
<evidence type="ECO:0000313" key="21">
    <source>
        <dbReference type="Proteomes" id="UP000580250"/>
    </source>
</evidence>
<dbReference type="GO" id="GO:0005829">
    <property type="term" value="C:cytosol"/>
    <property type="evidence" value="ECO:0007669"/>
    <property type="project" value="TreeGrafter"/>
</dbReference>
<feature type="binding site" evidence="19">
    <location>
        <position position="149"/>
    </location>
    <ligand>
        <name>Mg(2+)</name>
        <dbReference type="ChEBI" id="CHEBI:18420"/>
        <label>1</label>
    </ligand>
</feature>
<dbReference type="AlphaFoldDB" id="A0A6V7URS4"/>
<accession>A0A6V7URS4</accession>
<keyword evidence="8 17" id="KW-0436">Ligase</keyword>
<dbReference type="PROSITE" id="PS01011">
    <property type="entry name" value="FOLYLPOLYGLU_SYNT_1"/>
    <property type="match status" value="1"/>
</dbReference>
<comment type="subcellular location">
    <subcellularLocation>
        <location evidence="3">Cytoplasm</location>
    </subcellularLocation>
    <subcellularLocation>
        <location evidence="1">Mitochondrion inner membrane</location>
    </subcellularLocation>
    <subcellularLocation>
        <location evidence="2">Mitochondrion matrix</location>
    </subcellularLocation>
</comment>
<dbReference type="Gene3D" id="3.90.190.20">
    <property type="entry name" value="Mur ligase, C-terminal domain"/>
    <property type="match status" value="1"/>
</dbReference>
<evidence type="ECO:0000256" key="2">
    <source>
        <dbReference type="ARBA" id="ARBA00004305"/>
    </source>
</evidence>
<keyword evidence="10 18" id="KW-0547">Nucleotide-binding</keyword>
<sequence>MTYRIISGFSSTKYFRPTFSFIKLLPLSSIVPLTRIPKIMLHNGKVNLSELKGDGNTTINLYQQAVYQLNCLQSNTQIISAAINLKKQKNRQDVLEEMMECLTPLNISLTDIDSLNCIHIAGTKGKGSTCAFLESILRQLGYKTGFYSSPHLIHVRERIQINGQPISEELFAKYFFHVFNTLKDSLQNQEKMPGYFKFLTIMAFYIFYVEKVDVAIVEVGIGGEGDCTNIIQNPIVCGITTLDLDHTSILGTTIPEIAWHKAGIAKPNCTLLTVEQPPKAIEIIKQRCKEINSKFLIVPSTINSYKWPNSRIKFGISGCHQHLNVSLALQLARIFCLNSTKNGNFLPFFTQNLSKESKELNNNLDGFEVNENIYSALFNCKWLGRSQILQKENIFYFLDGAHTPLSIKYCAQWFKENSFKNNNKIQRLLIFHCTGYRDSLQLLPVFKNFNFNAALFCPAIIEENNSLINDSINLNHDSSKELKRCFKDKQLWMELFENKTEVNNNNNNLLTSNQPSSTKTNAHCFSCISQTLEWVTQYSLNMAKDYELHVLITGSLHLVGDTLAILERSTNNEKKN</sequence>
<dbReference type="EC" id="6.3.2.17" evidence="17"/>
<evidence type="ECO:0000256" key="17">
    <source>
        <dbReference type="PIRNR" id="PIRNR038895"/>
    </source>
</evidence>
<feature type="binding site" evidence="18">
    <location>
        <position position="385"/>
    </location>
    <ligand>
        <name>ATP</name>
        <dbReference type="ChEBI" id="CHEBI:30616"/>
    </ligand>
</feature>
<evidence type="ECO:0000256" key="8">
    <source>
        <dbReference type="ARBA" id="ARBA00022598"/>
    </source>
</evidence>
<dbReference type="SUPFAM" id="SSF53244">
    <property type="entry name" value="MurD-like peptide ligases, peptide-binding domain"/>
    <property type="match status" value="1"/>
</dbReference>
<evidence type="ECO:0000256" key="12">
    <source>
        <dbReference type="ARBA" id="ARBA00022840"/>
    </source>
</evidence>
<evidence type="ECO:0000256" key="6">
    <source>
        <dbReference type="ARBA" id="ARBA00022490"/>
    </source>
</evidence>
<evidence type="ECO:0000256" key="14">
    <source>
        <dbReference type="ARBA" id="ARBA00023128"/>
    </source>
</evidence>
<dbReference type="PROSITE" id="PS01012">
    <property type="entry name" value="FOLYLPOLYGLU_SYNT_2"/>
    <property type="match status" value="1"/>
</dbReference>
<evidence type="ECO:0000256" key="18">
    <source>
        <dbReference type="PIRSR" id="PIRSR038895-1"/>
    </source>
</evidence>
<dbReference type="InterPro" id="IPR036615">
    <property type="entry name" value="Mur_ligase_C_dom_sf"/>
</dbReference>